<reference evidence="4 5" key="1">
    <citation type="journal article" date="2019" name="Mol. Ecol. Resour.">
        <title>Chromosome-level genome assembly of Triplophysa tibetana, a fish adapted to the harsh high-altitude environment of the Tibetan Plateau.</title>
        <authorList>
            <person name="Yang X."/>
            <person name="Liu H."/>
            <person name="Ma Z."/>
            <person name="Zou Y."/>
            <person name="Zou M."/>
            <person name="Mao Y."/>
            <person name="Li X."/>
            <person name="Wang H."/>
            <person name="Chen T."/>
            <person name="Wang W."/>
            <person name="Yang R."/>
        </authorList>
    </citation>
    <scope>NUCLEOTIDE SEQUENCE [LARGE SCALE GENOMIC DNA]</scope>
    <source>
        <strain evidence="4">TTIB1903HZAU</strain>
        <tissue evidence="4">Muscle</tissue>
    </source>
</reference>
<organism evidence="4 5">
    <name type="scientific">Triplophysa tibetana</name>
    <dbReference type="NCBI Taxonomy" id="1572043"/>
    <lineage>
        <taxon>Eukaryota</taxon>
        <taxon>Metazoa</taxon>
        <taxon>Chordata</taxon>
        <taxon>Craniata</taxon>
        <taxon>Vertebrata</taxon>
        <taxon>Euteleostomi</taxon>
        <taxon>Actinopterygii</taxon>
        <taxon>Neopterygii</taxon>
        <taxon>Teleostei</taxon>
        <taxon>Ostariophysi</taxon>
        <taxon>Cypriniformes</taxon>
        <taxon>Nemacheilidae</taxon>
        <taxon>Triplophysa</taxon>
    </lineage>
</organism>
<evidence type="ECO:0000313" key="4">
    <source>
        <dbReference type="EMBL" id="KAA0711955.1"/>
    </source>
</evidence>
<gene>
    <name evidence="4" type="ORF">E1301_Tti013557</name>
</gene>
<keyword evidence="1" id="KW-0812">Transmembrane</keyword>
<evidence type="ECO:0000256" key="2">
    <source>
        <dbReference type="SAM" id="SignalP"/>
    </source>
</evidence>
<dbReference type="EMBL" id="SOYY01000014">
    <property type="protein sequence ID" value="KAA0711955.1"/>
    <property type="molecule type" value="Genomic_DNA"/>
</dbReference>
<comment type="caution">
    <text evidence="4">The sequence shown here is derived from an EMBL/GenBank/DDBJ whole genome shotgun (WGS) entry which is preliminary data.</text>
</comment>
<feature type="transmembrane region" description="Helical" evidence="1">
    <location>
        <begin position="225"/>
        <end position="247"/>
    </location>
</feature>
<evidence type="ECO:0000313" key="5">
    <source>
        <dbReference type="Proteomes" id="UP000324632"/>
    </source>
</evidence>
<sequence>MWHFWFLVCVTGVFGVKTDEVTSVMEGDSFTLHTHLTEIQRRDLIVWMFGPEETRIAEIYKQSINMFVSNERFKDSLKINNQTGSLTITNTRITDSGLYKLQIQHFEVLSFRRFSVTVYARLSVPVISRDCSNCSSASNCVLLCSVMNVTHVSLSWYKGNSLLSSISVFDLNIRLSLPLEVEYQDNNTYSCVINNTITNHTRHLDITDVCQPCSDKIQCFSFTGAVIRLVLSALVGVATVAIVVSDVRSRRAGQKQRHQSSHPESD</sequence>
<feature type="chain" id="PRO_5022889724" description="Ig-like domain-containing protein" evidence="2">
    <location>
        <begin position="16"/>
        <end position="266"/>
    </location>
</feature>
<dbReference type="SUPFAM" id="SSF48726">
    <property type="entry name" value="Immunoglobulin"/>
    <property type="match status" value="2"/>
</dbReference>
<dbReference type="PANTHER" id="PTHR21063:SF4">
    <property type="entry name" value="CD48 ANTIGEN-RELATED"/>
    <property type="match status" value="1"/>
</dbReference>
<dbReference type="InterPro" id="IPR013783">
    <property type="entry name" value="Ig-like_fold"/>
</dbReference>
<evidence type="ECO:0000256" key="1">
    <source>
        <dbReference type="SAM" id="Phobius"/>
    </source>
</evidence>
<dbReference type="InterPro" id="IPR013106">
    <property type="entry name" value="Ig_V-set"/>
</dbReference>
<dbReference type="Pfam" id="PF07686">
    <property type="entry name" value="V-set"/>
    <property type="match status" value="1"/>
</dbReference>
<dbReference type="FunFam" id="2.60.40.10:FF:002431">
    <property type="entry name" value="Si:ch211-222k6.3"/>
    <property type="match status" value="1"/>
</dbReference>
<feature type="domain" description="Ig-like" evidence="3">
    <location>
        <begin position="125"/>
        <end position="207"/>
    </location>
</feature>
<dbReference type="AlphaFoldDB" id="A0A5A9NSC3"/>
<keyword evidence="5" id="KW-1185">Reference proteome</keyword>
<name>A0A5A9NSC3_9TELE</name>
<keyword evidence="1" id="KW-1133">Transmembrane helix</keyword>
<dbReference type="PANTHER" id="PTHR21063">
    <property type="entry name" value="LFA-3"/>
    <property type="match status" value="1"/>
</dbReference>
<protein>
    <recommendedName>
        <fullName evidence="3">Ig-like domain-containing protein</fullName>
    </recommendedName>
</protein>
<dbReference type="Proteomes" id="UP000324632">
    <property type="component" value="Chromosome 14"/>
</dbReference>
<accession>A0A5A9NSC3</accession>
<dbReference type="PROSITE" id="PS50835">
    <property type="entry name" value="IG_LIKE"/>
    <property type="match status" value="1"/>
</dbReference>
<dbReference type="InterPro" id="IPR007110">
    <property type="entry name" value="Ig-like_dom"/>
</dbReference>
<feature type="signal peptide" evidence="2">
    <location>
        <begin position="1"/>
        <end position="15"/>
    </location>
</feature>
<keyword evidence="2" id="KW-0732">Signal</keyword>
<dbReference type="InterPro" id="IPR036179">
    <property type="entry name" value="Ig-like_dom_sf"/>
</dbReference>
<evidence type="ECO:0000259" key="3">
    <source>
        <dbReference type="PROSITE" id="PS50835"/>
    </source>
</evidence>
<proteinExistence type="predicted"/>
<dbReference type="Gene3D" id="2.60.40.10">
    <property type="entry name" value="Immunoglobulins"/>
    <property type="match status" value="2"/>
</dbReference>
<keyword evidence="1" id="KW-0472">Membrane</keyword>